<protein>
    <submittedName>
        <fullName evidence="1">Uncharacterized protein</fullName>
    </submittedName>
</protein>
<reference evidence="1 2" key="1">
    <citation type="submission" date="2018-06" db="EMBL/GenBank/DDBJ databases">
        <title>Genomic Encyclopedia of Archaeal and Bacterial Type Strains, Phase II (KMG-II): from individual species to whole genera.</title>
        <authorList>
            <person name="Goeker M."/>
        </authorList>
    </citation>
    <scope>NUCLEOTIDE SEQUENCE [LARGE SCALE GENOMIC DNA]</scope>
    <source>
        <strain evidence="1 2">DSM 23857</strain>
    </source>
</reference>
<dbReference type="AlphaFoldDB" id="A0A327QAR0"/>
<organism evidence="1 2">
    <name type="scientific">Chitinophaga skermanii</name>
    <dbReference type="NCBI Taxonomy" id="331697"/>
    <lineage>
        <taxon>Bacteria</taxon>
        <taxon>Pseudomonadati</taxon>
        <taxon>Bacteroidota</taxon>
        <taxon>Chitinophagia</taxon>
        <taxon>Chitinophagales</taxon>
        <taxon>Chitinophagaceae</taxon>
        <taxon>Chitinophaga</taxon>
    </lineage>
</organism>
<name>A0A327QAR0_9BACT</name>
<keyword evidence="2" id="KW-1185">Reference proteome</keyword>
<evidence type="ECO:0000313" key="1">
    <source>
        <dbReference type="EMBL" id="RAJ01716.1"/>
    </source>
</evidence>
<gene>
    <name evidence="1" type="ORF">LX64_03934</name>
</gene>
<dbReference type="Proteomes" id="UP000249547">
    <property type="component" value="Unassembled WGS sequence"/>
</dbReference>
<evidence type="ECO:0000313" key="2">
    <source>
        <dbReference type="Proteomes" id="UP000249547"/>
    </source>
</evidence>
<sequence>MARISLAAYASIVPRKRKRTIYICEGITGVSNNLLSVNLTNIFEHFKEAQMLSVYLQSFCAKPT</sequence>
<dbReference type="EMBL" id="QLLL01000007">
    <property type="protein sequence ID" value="RAJ01716.1"/>
    <property type="molecule type" value="Genomic_DNA"/>
</dbReference>
<proteinExistence type="predicted"/>
<accession>A0A327QAR0</accession>
<comment type="caution">
    <text evidence="1">The sequence shown here is derived from an EMBL/GenBank/DDBJ whole genome shotgun (WGS) entry which is preliminary data.</text>
</comment>